<dbReference type="GO" id="GO:0009231">
    <property type="term" value="P:riboflavin biosynthetic process"/>
    <property type="evidence" value="ECO:0007669"/>
    <property type="project" value="InterPro"/>
</dbReference>
<dbReference type="GO" id="GO:0009398">
    <property type="term" value="P:FMN biosynthetic process"/>
    <property type="evidence" value="ECO:0007669"/>
    <property type="project" value="TreeGrafter"/>
</dbReference>
<gene>
    <name evidence="13" type="ORF">S03H2_37086</name>
</gene>
<dbReference type="GO" id="GO:0006747">
    <property type="term" value="P:FAD biosynthetic process"/>
    <property type="evidence" value="ECO:0007669"/>
    <property type="project" value="UniProtKB-UniPathway"/>
</dbReference>
<dbReference type="InterPro" id="IPR023468">
    <property type="entry name" value="Riboflavin_kinase"/>
</dbReference>
<dbReference type="GO" id="GO:0003919">
    <property type="term" value="F:FMN adenylyltransferase activity"/>
    <property type="evidence" value="ECO:0007669"/>
    <property type="project" value="InterPro"/>
</dbReference>
<dbReference type="SUPFAM" id="SSF52374">
    <property type="entry name" value="Nucleotidylyl transferase"/>
    <property type="match status" value="1"/>
</dbReference>
<dbReference type="EMBL" id="BARU01022796">
    <property type="protein sequence ID" value="GAH47602.1"/>
    <property type="molecule type" value="Genomic_DNA"/>
</dbReference>
<evidence type="ECO:0000256" key="10">
    <source>
        <dbReference type="ARBA" id="ARBA00022840"/>
    </source>
</evidence>
<comment type="pathway">
    <text evidence="1">Cofactor biosynthesis; FAD biosynthesis; FAD from FMN: step 1/1.</text>
</comment>
<evidence type="ECO:0000256" key="11">
    <source>
        <dbReference type="ARBA" id="ARBA00023268"/>
    </source>
</evidence>
<evidence type="ECO:0000256" key="2">
    <source>
        <dbReference type="ARBA" id="ARBA00010214"/>
    </source>
</evidence>
<proteinExistence type="inferred from homology"/>
<keyword evidence="7" id="KW-0547">Nucleotide-binding</keyword>
<evidence type="ECO:0000256" key="6">
    <source>
        <dbReference type="ARBA" id="ARBA00022695"/>
    </source>
</evidence>
<reference evidence="13" key="1">
    <citation type="journal article" date="2014" name="Front. Microbiol.">
        <title>High frequency of phylogenetically diverse reductive dehalogenase-homologous genes in deep subseafloor sedimentary metagenomes.</title>
        <authorList>
            <person name="Kawai M."/>
            <person name="Futagami T."/>
            <person name="Toyoda A."/>
            <person name="Takaki Y."/>
            <person name="Nishi S."/>
            <person name="Hori S."/>
            <person name="Arai W."/>
            <person name="Tsubouchi T."/>
            <person name="Morono Y."/>
            <person name="Uchiyama I."/>
            <person name="Ito T."/>
            <person name="Fujiyama A."/>
            <person name="Inagaki F."/>
            <person name="Takami H."/>
        </authorList>
    </citation>
    <scope>NUCLEOTIDE SEQUENCE</scope>
    <source>
        <strain evidence="13">Expedition CK06-06</strain>
    </source>
</reference>
<dbReference type="Pfam" id="PF01687">
    <property type="entry name" value="Flavokinase"/>
    <property type="match status" value="1"/>
</dbReference>
<dbReference type="GO" id="GO:0008531">
    <property type="term" value="F:riboflavin kinase activity"/>
    <property type="evidence" value="ECO:0007669"/>
    <property type="project" value="InterPro"/>
</dbReference>
<dbReference type="InterPro" id="IPR015864">
    <property type="entry name" value="FAD_synthase"/>
</dbReference>
<evidence type="ECO:0000313" key="13">
    <source>
        <dbReference type="EMBL" id="GAH47602.1"/>
    </source>
</evidence>
<evidence type="ECO:0000256" key="5">
    <source>
        <dbReference type="ARBA" id="ARBA00022679"/>
    </source>
</evidence>
<feature type="domain" description="Riboflavin kinase" evidence="12">
    <location>
        <begin position="86"/>
        <end position="210"/>
    </location>
</feature>
<keyword evidence="3" id="KW-0285">Flavoprotein</keyword>
<sequence>ELAQLSAGKFVSLLKKYLRLKGLIIGPDFALGRNREGDTDTLRALGQNMDFTVIVVPPVKINGEVVSSTAIRNALIQGDMKRVHNLIGRYFSLSGRVIPGAGRGIELGFPTANLEVDPEQVLPPDGVYVTWVYIGDKAYQSITNIGKNPTFGGSERTIEVYVLDYYGNLYGDELKIDLVERLRDEIQFDTVEELKKQIAEDIKQGRAILSSRGRN</sequence>
<evidence type="ECO:0000256" key="8">
    <source>
        <dbReference type="ARBA" id="ARBA00022777"/>
    </source>
</evidence>
<name>X1FRJ8_9ZZZZ</name>
<dbReference type="Gene3D" id="2.40.30.30">
    <property type="entry name" value="Riboflavin kinase-like"/>
    <property type="match status" value="1"/>
</dbReference>
<keyword evidence="11" id="KW-0511">Multifunctional enzyme</keyword>
<keyword evidence="8" id="KW-0418">Kinase</keyword>
<dbReference type="PANTHER" id="PTHR22749">
    <property type="entry name" value="RIBOFLAVIN KINASE/FMN ADENYLYLTRANSFERASE"/>
    <property type="match status" value="1"/>
</dbReference>
<dbReference type="Gene3D" id="3.40.50.620">
    <property type="entry name" value="HUPs"/>
    <property type="match status" value="1"/>
</dbReference>
<evidence type="ECO:0000256" key="7">
    <source>
        <dbReference type="ARBA" id="ARBA00022741"/>
    </source>
</evidence>
<keyword evidence="6" id="KW-0548">Nucleotidyltransferase</keyword>
<dbReference type="SUPFAM" id="SSF82114">
    <property type="entry name" value="Riboflavin kinase-like"/>
    <property type="match status" value="1"/>
</dbReference>
<dbReference type="UniPathway" id="UPA00277">
    <property type="reaction ID" value="UER00407"/>
</dbReference>
<evidence type="ECO:0000259" key="12">
    <source>
        <dbReference type="SMART" id="SM00904"/>
    </source>
</evidence>
<keyword evidence="9" id="KW-0274">FAD</keyword>
<comment type="similarity">
    <text evidence="2">Belongs to the RibF family.</text>
</comment>
<dbReference type="InterPro" id="IPR015865">
    <property type="entry name" value="Riboflavin_kinase_bac/euk"/>
</dbReference>
<protein>
    <recommendedName>
        <fullName evidence="12">Riboflavin kinase domain-containing protein</fullName>
    </recommendedName>
</protein>
<evidence type="ECO:0000256" key="4">
    <source>
        <dbReference type="ARBA" id="ARBA00022643"/>
    </source>
</evidence>
<dbReference type="PANTHER" id="PTHR22749:SF6">
    <property type="entry name" value="RIBOFLAVIN KINASE"/>
    <property type="match status" value="1"/>
</dbReference>
<evidence type="ECO:0000256" key="1">
    <source>
        <dbReference type="ARBA" id="ARBA00004726"/>
    </source>
</evidence>
<dbReference type="Pfam" id="PF06574">
    <property type="entry name" value="FAD_syn"/>
    <property type="match status" value="1"/>
</dbReference>
<dbReference type="InterPro" id="IPR014729">
    <property type="entry name" value="Rossmann-like_a/b/a_fold"/>
</dbReference>
<evidence type="ECO:0000256" key="3">
    <source>
        <dbReference type="ARBA" id="ARBA00022630"/>
    </source>
</evidence>
<keyword evidence="10" id="KW-0067">ATP-binding</keyword>
<dbReference type="InterPro" id="IPR023465">
    <property type="entry name" value="Riboflavin_kinase_dom_sf"/>
</dbReference>
<keyword evidence="4" id="KW-0288">FMN</keyword>
<comment type="caution">
    <text evidence="13">The sequence shown here is derived from an EMBL/GenBank/DDBJ whole genome shotgun (WGS) entry which is preliminary data.</text>
</comment>
<accession>X1FRJ8</accession>
<dbReference type="AlphaFoldDB" id="X1FRJ8"/>
<evidence type="ECO:0000256" key="9">
    <source>
        <dbReference type="ARBA" id="ARBA00022827"/>
    </source>
</evidence>
<keyword evidence="5" id="KW-0808">Transferase</keyword>
<dbReference type="FunFam" id="2.40.30.30:FF:000003">
    <property type="entry name" value="Riboflavin biosynthesis protein"/>
    <property type="match status" value="1"/>
</dbReference>
<dbReference type="SMART" id="SM00904">
    <property type="entry name" value="Flavokinase"/>
    <property type="match status" value="1"/>
</dbReference>
<feature type="non-terminal residue" evidence="13">
    <location>
        <position position="1"/>
    </location>
</feature>
<dbReference type="GO" id="GO:0005524">
    <property type="term" value="F:ATP binding"/>
    <property type="evidence" value="ECO:0007669"/>
    <property type="project" value="UniProtKB-KW"/>
</dbReference>
<organism evidence="13">
    <name type="scientific">marine sediment metagenome</name>
    <dbReference type="NCBI Taxonomy" id="412755"/>
    <lineage>
        <taxon>unclassified sequences</taxon>
        <taxon>metagenomes</taxon>
        <taxon>ecological metagenomes</taxon>
    </lineage>
</organism>